<feature type="transmembrane region" description="Helical" evidence="1">
    <location>
        <begin position="136"/>
        <end position="154"/>
    </location>
</feature>
<dbReference type="AlphaFoldDB" id="B9RF41"/>
<sequence length="236" mass="26512">MPTTFHFKSQPFISKGLLGLNPIEKIIITYPQCNSFSFSSKSPLFYSWPLVSLSHKTHIPKPVLCARKKRRGSGFQKLKKILPKLASIAASNLKILPEPFNLVIAEFSGGGGGGDGGGGSWFWRGFDGWRRKRKNINFWFLGFLIVCGLGKVLLGKDLKKDAFYGVLALGSSLTILIKGFRKAVKYLVLELCFVGALMGLRLKRQDMQQWVQKVRDCTPAFQLARGKRRRKGTRFL</sequence>
<organism evidence="2 3">
    <name type="scientific">Ricinus communis</name>
    <name type="common">Castor bean</name>
    <dbReference type="NCBI Taxonomy" id="3988"/>
    <lineage>
        <taxon>Eukaryota</taxon>
        <taxon>Viridiplantae</taxon>
        <taxon>Streptophyta</taxon>
        <taxon>Embryophyta</taxon>
        <taxon>Tracheophyta</taxon>
        <taxon>Spermatophyta</taxon>
        <taxon>Magnoliopsida</taxon>
        <taxon>eudicotyledons</taxon>
        <taxon>Gunneridae</taxon>
        <taxon>Pentapetalae</taxon>
        <taxon>rosids</taxon>
        <taxon>fabids</taxon>
        <taxon>Malpighiales</taxon>
        <taxon>Euphorbiaceae</taxon>
        <taxon>Acalyphoideae</taxon>
        <taxon>Acalypheae</taxon>
        <taxon>Ricinus</taxon>
    </lineage>
</organism>
<gene>
    <name evidence="2" type="ORF">RCOM_1431200</name>
</gene>
<dbReference type="KEGG" id="rcu:8285544"/>
<keyword evidence="1" id="KW-1133">Transmembrane helix</keyword>
<feature type="transmembrane region" description="Helical" evidence="1">
    <location>
        <begin position="161"/>
        <end position="177"/>
    </location>
</feature>
<protein>
    <recommendedName>
        <fullName evidence="4">Transmembrane protein</fullName>
    </recommendedName>
</protein>
<dbReference type="Proteomes" id="UP000008311">
    <property type="component" value="Unassembled WGS sequence"/>
</dbReference>
<evidence type="ECO:0000313" key="2">
    <source>
        <dbReference type="EMBL" id="EEF49812.1"/>
    </source>
</evidence>
<dbReference type="EMBL" id="EQ973777">
    <property type="protein sequence ID" value="EEF49812.1"/>
    <property type="molecule type" value="Genomic_DNA"/>
</dbReference>
<evidence type="ECO:0008006" key="4">
    <source>
        <dbReference type="Google" id="ProtNLM"/>
    </source>
</evidence>
<keyword evidence="3" id="KW-1185">Reference proteome</keyword>
<evidence type="ECO:0000256" key="1">
    <source>
        <dbReference type="SAM" id="Phobius"/>
    </source>
</evidence>
<name>B9RF41_RICCO</name>
<proteinExistence type="predicted"/>
<dbReference type="InParanoid" id="B9RF41"/>
<dbReference type="OrthoDB" id="1738566at2759"/>
<keyword evidence="1" id="KW-0472">Membrane</keyword>
<reference evidence="3" key="1">
    <citation type="journal article" date="2010" name="Nat. Biotechnol.">
        <title>Draft genome sequence of the oilseed species Ricinus communis.</title>
        <authorList>
            <person name="Chan A.P."/>
            <person name="Crabtree J."/>
            <person name="Zhao Q."/>
            <person name="Lorenzi H."/>
            <person name="Orvis J."/>
            <person name="Puiu D."/>
            <person name="Melake-Berhan A."/>
            <person name="Jones K.M."/>
            <person name="Redman J."/>
            <person name="Chen G."/>
            <person name="Cahoon E.B."/>
            <person name="Gedil M."/>
            <person name="Stanke M."/>
            <person name="Haas B.J."/>
            <person name="Wortman J.R."/>
            <person name="Fraser-Liggett C.M."/>
            <person name="Ravel J."/>
            <person name="Rabinowicz P.D."/>
        </authorList>
    </citation>
    <scope>NUCLEOTIDE SEQUENCE [LARGE SCALE GENOMIC DNA]</scope>
    <source>
        <strain evidence="3">cv. Hale</strain>
    </source>
</reference>
<dbReference type="eggNOG" id="ENOG502S8PQ">
    <property type="taxonomic scope" value="Eukaryota"/>
</dbReference>
<evidence type="ECO:0000313" key="3">
    <source>
        <dbReference type="Proteomes" id="UP000008311"/>
    </source>
</evidence>
<accession>B9RF41</accession>
<keyword evidence="1" id="KW-0812">Transmembrane</keyword>